<dbReference type="Gene3D" id="3.40.50.300">
    <property type="entry name" value="P-loop containing nucleotide triphosphate hydrolases"/>
    <property type="match status" value="1"/>
</dbReference>
<accession>E8T2N3</accession>
<protein>
    <recommendedName>
        <fullName evidence="3">Sulfotransferase</fullName>
    </recommendedName>
</protein>
<dbReference type="EMBL" id="CP002444">
    <property type="protein sequence ID" value="ADU97128.1"/>
    <property type="molecule type" value="Genomic_DNA"/>
</dbReference>
<name>E8T2N3_THEA1</name>
<gene>
    <name evidence="1" type="ordered locus">Theam_1164</name>
</gene>
<evidence type="ECO:0008006" key="3">
    <source>
        <dbReference type="Google" id="ProtNLM"/>
    </source>
</evidence>
<keyword evidence="2" id="KW-1185">Reference proteome</keyword>
<dbReference type="RefSeq" id="WP_013537914.1">
    <property type="nucleotide sequence ID" value="NC_014926.1"/>
</dbReference>
<dbReference type="HOGENOM" id="CLU_979093_0_0_0"/>
<proteinExistence type="predicted"/>
<dbReference type="Proteomes" id="UP000006362">
    <property type="component" value="Chromosome"/>
</dbReference>
<dbReference type="InterPro" id="IPR027417">
    <property type="entry name" value="P-loop_NTPase"/>
</dbReference>
<evidence type="ECO:0000313" key="2">
    <source>
        <dbReference type="Proteomes" id="UP000006362"/>
    </source>
</evidence>
<dbReference type="KEGG" id="tam:Theam_1164"/>
<dbReference type="SUPFAM" id="SSF52540">
    <property type="entry name" value="P-loop containing nucleoside triphosphate hydrolases"/>
    <property type="match status" value="1"/>
</dbReference>
<dbReference type="STRING" id="648996.Theam_1164"/>
<evidence type="ECO:0000313" key="1">
    <source>
        <dbReference type="EMBL" id="ADU97128.1"/>
    </source>
</evidence>
<reference evidence="1" key="1">
    <citation type="submission" date="2011-01" db="EMBL/GenBank/DDBJ databases">
        <title>Complete sequence of chromosome of Thermovibrio ammonificans HB-1.</title>
        <authorList>
            <consortium name="US DOE Joint Genome Institute"/>
            <person name="Lucas S."/>
            <person name="Copeland A."/>
            <person name="Lapidus A."/>
            <person name="Cheng J.-F."/>
            <person name="Goodwin L."/>
            <person name="Pitluck S."/>
            <person name="Davenport K."/>
            <person name="Detter J.C."/>
            <person name="Han C."/>
            <person name="Tapia R."/>
            <person name="Land M."/>
            <person name="Hauser L."/>
            <person name="Kyrpides N."/>
            <person name="Ivanova N."/>
            <person name="Ovchinnikova G."/>
            <person name="Vetriani C."/>
            <person name="Woyke T."/>
        </authorList>
    </citation>
    <scope>NUCLEOTIDE SEQUENCE [LARGE SCALE GENOMIC DNA]</scope>
    <source>
        <strain evidence="1">HB-1</strain>
    </source>
</reference>
<dbReference type="OrthoDB" id="288532at2"/>
<organism evidence="1 2">
    <name type="scientific">Thermovibrio ammonificans (strain DSM 15698 / JCM 12110 / HB-1)</name>
    <dbReference type="NCBI Taxonomy" id="648996"/>
    <lineage>
        <taxon>Bacteria</taxon>
        <taxon>Pseudomonadati</taxon>
        <taxon>Aquificota</taxon>
        <taxon>Aquificia</taxon>
        <taxon>Desulfurobacteriales</taxon>
        <taxon>Desulfurobacteriaceae</taxon>
        <taxon>Thermovibrio</taxon>
    </lineage>
</organism>
<sequence length="284" mass="32582">MDRYSRLLKRIRTSSAFGAVKASLEGKRLIFTVTTGRSGTALLSALLSLVPGVASLHEPDPNFALVMRRAQTNRALALKFMAYEKLVAVAGFKEPVYCETSHLFCKGFFEPTLDLGILPELILLKRDRRKVAKSLFELNTIPGRTPLALIYYLKPDDPSIFLPVEGWSRLNDYQLCYWYCLEIEKRMEVYERALLERGGRCYRLRFEELVTPDGAAGLLERLFSLPRESVERLKEPLAKLLERPINAKKEIKVRRLKEELPSETLAELEREVEELVGFKGVEWE</sequence>
<dbReference type="eggNOG" id="ENOG5032WNZ">
    <property type="taxonomic scope" value="Bacteria"/>
</dbReference>
<dbReference type="AlphaFoldDB" id="E8T2N3"/>